<evidence type="ECO:0000313" key="10">
    <source>
        <dbReference type="EMBL" id="KYH28134.1"/>
    </source>
</evidence>
<keyword evidence="8" id="KW-1133">Transmembrane helix</keyword>
<dbReference type="InterPro" id="IPR038054">
    <property type="entry name" value="LD_TPept-like_central_sf"/>
</dbReference>
<name>A0A151AKH2_9CLOT</name>
<dbReference type="AlphaFoldDB" id="A0A151AKH2"/>
<organism evidence="10 11">
    <name type="scientific">Clostridium colicanis DSM 13634</name>
    <dbReference type="NCBI Taxonomy" id="1121305"/>
    <lineage>
        <taxon>Bacteria</taxon>
        <taxon>Bacillati</taxon>
        <taxon>Bacillota</taxon>
        <taxon>Clostridia</taxon>
        <taxon>Eubacteriales</taxon>
        <taxon>Clostridiaceae</taxon>
        <taxon>Clostridium</taxon>
    </lineage>
</organism>
<evidence type="ECO:0000256" key="4">
    <source>
        <dbReference type="ARBA" id="ARBA00022984"/>
    </source>
</evidence>
<dbReference type="PROSITE" id="PS52029">
    <property type="entry name" value="LD_TPASE"/>
    <property type="match status" value="1"/>
</dbReference>
<feature type="active site" description="Proton donor/acceptor" evidence="6">
    <location>
        <position position="472"/>
    </location>
</feature>
<dbReference type="GO" id="GO:0008360">
    <property type="term" value="P:regulation of cell shape"/>
    <property type="evidence" value="ECO:0007669"/>
    <property type="project" value="UniProtKB-UniRule"/>
</dbReference>
<dbReference type="PANTHER" id="PTHR30582:SF33">
    <property type="entry name" value="EXPORTED PROTEIN"/>
    <property type="match status" value="1"/>
</dbReference>
<dbReference type="UniPathway" id="UPA00219"/>
<keyword evidence="3 6" id="KW-0133">Cell shape</keyword>
<feature type="domain" description="L,D-TPase catalytic" evidence="9">
    <location>
        <begin position="398"/>
        <end position="517"/>
    </location>
</feature>
<proteinExistence type="predicted"/>
<feature type="active site" description="Nucleophile" evidence="6">
    <location>
        <position position="493"/>
    </location>
</feature>
<dbReference type="PANTHER" id="PTHR30582">
    <property type="entry name" value="L,D-TRANSPEPTIDASE"/>
    <property type="match status" value="1"/>
</dbReference>
<dbReference type="Proteomes" id="UP000075374">
    <property type="component" value="Unassembled WGS sequence"/>
</dbReference>
<protein>
    <recommendedName>
        <fullName evidence="9">L,D-TPase catalytic domain-containing protein</fullName>
    </recommendedName>
</protein>
<gene>
    <name evidence="10" type="ORF">CLCOL_22680</name>
</gene>
<dbReference type="InterPro" id="IPR038063">
    <property type="entry name" value="Transpep_catalytic_dom"/>
</dbReference>
<comment type="caution">
    <text evidence="10">The sequence shown here is derived from an EMBL/GenBank/DDBJ whole genome shotgun (WGS) entry which is preliminary data.</text>
</comment>
<dbReference type="GO" id="GO:0071555">
    <property type="term" value="P:cell wall organization"/>
    <property type="evidence" value="ECO:0007669"/>
    <property type="project" value="UniProtKB-UniRule"/>
</dbReference>
<keyword evidence="2" id="KW-0808">Transferase</keyword>
<dbReference type="SUPFAM" id="SSF143985">
    <property type="entry name" value="L,D-transpeptidase pre-catalytic domain-like"/>
    <property type="match status" value="1"/>
</dbReference>
<evidence type="ECO:0000256" key="3">
    <source>
        <dbReference type="ARBA" id="ARBA00022960"/>
    </source>
</evidence>
<evidence type="ECO:0000256" key="6">
    <source>
        <dbReference type="PROSITE-ProRule" id="PRU01373"/>
    </source>
</evidence>
<accession>A0A151AKH2</accession>
<dbReference type="SUPFAM" id="SSF141523">
    <property type="entry name" value="L,D-transpeptidase catalytic domain-like"/>
    <property type="match status" value="1"/>
</dbReference>
<keyword evidence="8" id="KW-0812">Transmembrane</keyword>
<keyword evidence="4 6" id="KW-0573">Peptidoglycan synthesis</keyword>
<evidence type="ECO:0000256" key="7">
    <source>
        <dbReference type="SAM" id="MobiDB-lite"/>
    </source>
</evidence>
<dbReference type="PATRIC" id="fig|1121305.3.peg.2272"/>
<feature type="transmembrane region" description="Helical" evidence="8">
    <location>
        <begin position="67"/>
        <end position="85"/>
    </location>
</feature>
<dbReference type="GO" id="GO:0016740">
    <property type="term" value="F:transferase activity"/>
    <property type="evidence" value="ECO:0007669"/>
    <property type="project" value="UniProtKB-KW"/>
</dbReference>
<evidence type="ECO:0000256" key="5">
    <source>
        <dbReference type="ARBA" id="ARBA00023316"/>
    </source>
</evidence>
<dbReference type="InterPro" id="IPR005490">
    <property type="entry name" value="LD_TPept_cat_dom"/>
</dbReference>
<dbReference type="GO" id="GO:0071972">
    <property type="term" value="F:peptidoglycan L,D-transpeptidase activity"/>
    <property type="evidence" value="ECO:0007669"/>
    <property type="project" value="TreeGrafter"/>
</dbReference>
<evidence type="ECO:0000259" key="9">
    <source>
        <dbReference type="PROSITE" id="PS52029"/>
    </source>
</evidence>
<evidence type="ECO:0000313" key="11">
    <source>
        <dbReference type="Proteomes" id="UP000075374"/>
    </source>
</evidence>
<feature type="region of interest" description="Disordered" evidence="7">
    <location>
        <begin position="37"/>
        <end position="56"/>
    </location>
</feature>
<keyword evidence="8" id="KW-0472">Membrane</keyword>
<dbReference type="Gene3D" id="2.40.440.10">
    <property type="entry name" value="L,D-transpeptidase catalytic domain-like"/>
    <property type="match status" value="1"/>
</dbReference>
<dbReference type="CDD" id="cd16913">
    <property type="entry name" value="YkuD_like"/>
    <property type="match status" value="1"/>
</dbReference>
<keyword evidence="5 6" id="KW-0961">Cell wall biogenesis/degradation</keyword>
<dbReference type="GO" id="GO:0005576">
    <property type="term" value="C:extracellular region"/>
    <property type="evidence" value="ECO:0007669"/>
    <property type="project" value="TreeGrafter"/>
</dbReference>
<dbReference type="GO" id="GO:0018104">
    <property type="term" value="P:peptidoglycan-protein cross-linking"/>
    <property type="evidence" value="ECO:0007669"/>
    <property type="project" value="TreeGrafter"/>
</dbReference>
<sequence>MSATKKEVEKSIGESLEKIGEPIDEKLEELSEKEKFLNEKTESSANDMAEDSTGEEIVRSTEKRKKIVIGIVAVFCTLLVIYFGMVKYYTNHFYFGSKVNSIDVSGKTVEEVAEIMTSKIENYELNLKERGNKSEKIKAIDIGLKYNSLYDKLKKFKDSQNPFKWTFSFFNTEDSEITVEVSYDDKLLKNKIDKLSCFDSKNVIEPKNPRFQYKGSNYIIIDEIPGNKVDKNLLYSHVVDSILKTEVELDLESAGCYIKPRYNSKSPKVIKVRDTLNKYVSSKITYTFGKKTEILDGSIINKWLTVDENLEIKFDKKKVKEYVNMLSKTYNTVGKMRSFTTSSGKVINIGGGDYGWCIDKTKEVENLIKIIKEGKTITKEPAYSQTAFSRDNNDIGNTYVEIDLSKQYLWFYKNGSLIVQGDVVTGNVKMGHSTPKGIYSLKYKQRNAVLRGPGYASPVDFWMPFNGGIGIHDASWRSVFGGNIYKTNGSHGCINSPYNVAKAIFNNIEEGTPIICY</sequence>
<dbReference type="InterPro" id="IPR022029">
    <property type="entry name" value="YoaR-like_PG-bd"/>
</dbReference>
<dbReference type="STRING" id="1121305.CLCOL_22680"/>
<dbReference type="Pfam" id="PF12229">
    <property type="entry name" value="PG_binding_4"/>
    <property type="match status" value="2"/>
</dbReference>
<dbReference type="InterPro" id="IPR050979">
    <property type="entry name" value="LD-transpeptidase"/>
</dbReference>
<dbReference type="EMBL" id="LTBB01000013">
    <property type="protein sequence ID" value="KYH28134.1"/>
    <property type="molecule type" value="Genomic_DNA"/>
</dbReference>
<reference evidence="10 11" key="1">
    <citation type="submission" date="2016-02" db="EMBL/GenBank/DDBJ databases">
        <title>Genome sequence of Clostridium colicanis DSM 13634.</title>
        <authorList>
            <person name="Poehlein A."/>
            <person name="Daniel R."/>
        </authorList>
    </citation>
    <scope>NUCLEOTIDE SEQUENCE [LARGE SCALE GENOMIC DNA]</scope>
    <source>
        <strain evidence="10 11">DSM 13634</strain>
    </source>
</reference>
<dbReference type="Pfam" id="PF03734">
    <property type="entry name" value="YkuD"/>
    <property type="match status" value="1"/>
</dbReference>
<evidence type="ECO:0000256" key="2">
    <source>
        <dbReference type="ARBA" id="ARBA00022679"/>
    </source>
</evidence>
<evidence type="ECO:0000256" key="8">
    <source>
        <dbReference type="SAM" id="Phobius"/>
    </source>
</evidence>
<dbReference type="Gene3D" id="3.10.20.800">
    <property type="match status" value="1"/>
</dbReference>
<comment type="pathway">
    <text evidence="1 6">Cell wall biogenesis; peptidoglycan biosynthesis.</text>
</comment>
<feature type="region of interest" description="Disordered" evidence="7">
    <location>
        <begin position="1"/>
        <end position="20"/>
    </location>
</feature>
<evidence type="ECO:0000256" key="1">
    <source>
        <dbReference type="ARBA" id="ARBA00004752"/>
    </source>
</evidence>
<keyword evidence="11" id="KW-1185">Reference proteome</keyword>